<dbReference type="Proteomes" id="UP001595526">
    <property type="component" value="Unassembled WGS sequence"/>
</dbReference>
<dbReference type="RefSeq" id="WP_379022206.1">
    <property type="nucleotide sequence ID" value="NZ_JBHRTA010000030.1"/>
</dbReference>
<feature type="domain" description="Activator of Hsp90 ATPase homologue 1/2-like C-terminal" evidence="2">
    <location>
        <begin position="13"/>
        <end position="151"/>
    </location>
</feature>
<dbReference type="Gene3D" id="3.30.530.20">
    <property type="match status" value="1"/>
</dbReference>
<protein>
    <submittedName>
        <fullName evidence="3">SRPBCC domain-containing protein</fullName>
    </submittedName>
</protein>
<keyword evidence="4" id="KW-1185">Reference proteome</keyword>
<comment type="similarity">
    <text evidence="1">Belongs to the AHA1 family.</text>
</comment>
<sequence>MDALTASVEIALPRKQAFECFVREITLWWPKEYTWSKNKLVELSIDLIPNGLCSEIGPNGFRCDWGTVTAVDYGHGFSLKWQISANRNPEPDTAKASEVQILFKDAEYSNTNVMLTHHQFKNHGEESDNYQKAMASKQGWPYILSSFANYVRDRQ</sequence>
<evidence type="ECO:0000313" key="4">
    <source>
        <dbReference type="Proteomes" id="UP001595526"/>
    </source>
</evidence>
<dbReference type="SUPFAM" id="SSF55961">
    <property type="entry name" value="Bet v1-like"/>
    <property type="match status" value="1"/>
</dbReference>
<evidence type="ECO:0000256" key="1">
    <source>
        <dbReference type="ARBA" id="ARBA00006817"/>
    </source>
</evidence>
<dbReference type="Pfam" id="PF08327">
    <property type="entry name" value="AHSA1"/>
    <property type="match status" value="1"/>
</dbReference>
<evidence type="ECO:0000259" key="2">
    <source>
        <dbReference type="Pfam" id="PF08327"/>
    </source>
</evidence>
<organism evidence="3 4">
    <name type="scientific">Parapedobacter deserti</name>
    <dbReference type="NCBI Taxonomy" id="1912957"/>
    <lineage>
        <taxon>Bacteria</taxon>
        <taxon>Pseudomonadati</taxon>
        <taxon>Bacteroidota</taxon>
        <taxon>Sphingobacteriia</taxon>
        <taxon>Sphingobacteriales</taxon>
        <taxon>Sphingobacteriaceae</taxon>
        <taxon>Parapedobacter</taxon>
    </lineage>
</organism>
<proteinExistence type="inferred from homology"/>
<reference evidence="4" key="1">
    <citation type="journal article" date="2019" name="Int. J. Syst. Evol. Microbiol.">
        <title>The Global Catalogue of Microorganisms (GCM) 10K type strain sequencing project: providing services to taxonomists for standard genome sequencing and annotation.</title>
        <authorList>
            <consortium name="The Broad Institute Genomics Platform"/>
            <consortium name="The Broad Institute Genome Sequencing Center for Infectious Disease"/>
            <person name="Wu L."/>
            <person name="Ma J."/>
        </authorList>
    </citation>
    <scope>NUCLEOTIDE SEQUENCE [LARGE SCALE GENOMIC DNA]</scope>
    <source>
        <strain evidence="4">KCTC 52416</strain>
    </source>
</reference>
<name>A0ABV7JIQ4_9SPHI</name>
<evidence type="ECO:0000313" key="3">
    <source>
        <dbReference type="EMBL" id="MFC3197989.1"/>
    </source>
</evidence>
<accession>A0ABV7JIQ4</accession>
<dbReference type="InterPro" id="IPR013538">
    <property type="entry name" value="ASHA1/2-like_C"/>
</dbReference>
<comment type="caution">
    <text evidence="3">The sequence shown here is derived from an EMBL/GenBank/DDBJ whole genome shotgun (WGS) entry which is preliminary data.</text>
</comment>
<dbReference type="EMBL" id="JBHRTA010000030">
    <property type="protein sequence ID" value="MFC3197989.1"/>
    <property type="molecule type" value="Genomic_DNA"/>
</dbReference>
<dbReference type="InterPro" id="IPR023393">
    <property type="entry name" value="START-like_dom_sf"/>
</dbReference>
<gene>
    <name evidence="3" type="ORF">ACFOET_10225</name>
</gene>